<name>A0A9P1E9K4_CUSEU</name>
<sequence>MFHHSVICSPNTDPQWAESTRMRRKHQQDLASDILTHAPGAASINYTGNALKESTTGTAYRETTQVVTQLLITNPGITITPNRTWQSTTLKQGLTTWYGDEKLGHIPTPLTASP</sequence>
<dbReference type="AlphaFoldDB" id="A0A9P1E9K4"/>
<gene>
    <name evidence="2" type="ORF">CEURO_LOCUS10968</name>
</gene>
<accession>A0A9P1E9K4</accession>
<keyword evidence="3" id="KW-1185">Reference proteome</keyword>
<reference evidence="2" key="1">
    <citation type="submission" date="2022-07" db="EMBL/GenBank/DDBJ databases">
        <authorList>
            <person name="Macas J."/>
            <person name="Novak P."/>
            <person name="Neumann P."/>
        </authorList>
    </citation>
    <scope>NUCLEOTIDE SEQUENCE</scope>
</reference>
<evidence type="ECO:0000256" key="1">
    <source>
        <dbReference type="SAM" id="MobiDB-lite"/>
    </source>
</evidence>
<proteinExistence type="predicted"/>
<organism evidence="2 3">
    <name type="scientific">Cuscuta europaea</name>
    <name type="common">European dodder</name>
    <dbReference type="NCBI Taxonomy" id="41803"/>
    <lineage>
        <taxon>Eukaryota</taxon>
        <taxon>Viridiplantae</taxon>
        <taxon>Streptophyta</taxon>
        <taxon>Embryophyta</taxon>
        <taxon>Tracheophyta</taxon>
        <taxon>Spermatophyta</taxon>
        <taxon>Magnoliopsida</taxon>
        <taxon>eudicotyledons</taxon>
        <taxon>Gunneridae</taxon>
        <taxon>Pentapetalae</taxon>
        <taxon>asterids</taxon>
        <taxon>lamiids</taxon>
        <taxon>Solanales</taxon>
        <taxon>Convolvulaceae</taxon>
        <taxon>Cuscuteae</taxon>
        <taxon>Cuscuta</taxon>
        <taxon>Cuscuta subgen. Cuscuta</taxon>
    </lineage>
</organism>
<dbReference type="Proteomes" id="UP001152484">
    <property type="component" value="Unassembled WGS sequence"/>
</dbReference>
<feature type="region of interest" description="Disordered" evidence="1">
    <location>
        <begin position="1"/>
        <end position="22"/>
    </location>
</feature>
<dbReference type="EMBL" id="CAMAPE010000021">
    <property type="protein sequence ID" value="CAH9089711.1"/>
    <property type="molecule type" value="Genomic_DNA"/>
</dbReference>
<evidence type="ECO:0000313" key="2">
    <source>
        <dbReference type="EMBL" id="CAH9089711.1"/>
    </source>
</evidence>
<comment type="caution">
    <text evidence="2">The sequence shown here is derived from an EMBL/GenBank/DDBJ whole genome shotgun (WGS) entry which is preliminary data.</text>
</comment>
<feature type="compositionally biased region" description="Polar residues" evidence="1">
    <location>
        <begin position="8"/>
        <end position="18"/>
    </location>
</feature>
<evidence type="ECO:0000313" key="3">
    <source>
        <dbReference type="Proteomes" id="UP001152484"/>
    </source>
</evidence>
<protein>
    <submittedName>
        <fullName evidence="2">Uncharacterized protein</fullName>
    </submittedName>
</protein>